<dbReference type="KEGG" id="aoe:Clos_0531"/>
<dbReference type="Proteomes" id="UP000000269">
    <property type="component" value="Chromosome"/>
</dbReference>
<dbReference type="PANTHER" id="PTHR37309">
    <property type="entry name" value="SLR0284 PROTEIN"/>
    <property type="match status" value="1"/>
</dbReference>
<feature type="transmembrane region" description="Helical" evidence="1">
    <location>
        <begin position="102"/>
        <end position="121"/>
    </location>
</feature>
<name>A8MLH9_ALKOO</name>
<dbReference type="EMBL" id="CP000853">
    <property type="protein sequence ID" value="ABW18093.1"/>
    <property type="molecule type" value="Genomic_DNA"/>
</dbReference>
<evidence type="ECO:0000313" key="3">
    <source>
        <dbReference type="Proteomes" id="UP000000269"/>
    </source>
</evidence>
<dbReference type="Pfam" id="PF04020">
    <property type="entry name" value="Phage_holin_4_2"/>
    <property type="match status" value="1"/>
</dbReference>
<keyword evidence="1" id="KW-0812">Transmembrane</keyword>
<sequence length="126" mass="13565">MSEEHNNNNNSRVKQADGWGSLILRVILSAIVLSIAAFFTPGFTINGIWAVLLAAAVISIVDYLIQRFTPLHASPFGRGFTGFIVSAIVLYATQFLVPNMGVTMWGALIGALVIGIIDMIIPGQTF</sequence>
<keyword evidence="1" id="KW-1133">Transmembrane helix</keyword>
<keyword evidence="1" id="KW-0472">Membrane</keyword>
<dbReference type="eggNOG" id="COG1950">
    <property type="taxonomic scope" value="Bacteria"/>
</dbReference>
<feature type="transmembrane region" description="Helical" evidence="1">
    <location>
        <begin position="47"/>
        <end position="65"/>
    </location>
</feature>
<accession>A8MLH9</accession>
<dbReference type="OrthoDB" id="1701386at2"/>
<gene>
    <name evidence="2" type="ordered locus">Clos_0531</name>
</gene>
<reference evidence="3" key="1">
    <citation type="submission" date="2007-10" db="EMBL/GenBank/DDBJ databases">
        <title>Complete genome of Alkaliphilus oremlandii OhILAs.</title>
        <authorList>
            <person name="Copeland A."/>
            <person name="Lucas S."/>
            <person name="Lapidus A."/>
            <person name="Barry K."/>
            <person name="Detter J.C."/>
            <person name="Glavina del Rio T."/>
            <person name="Hammon N."/>
            <person name="Israni S."/>
            <person name="Dalin E."/>
            <person name="Tice H."/>
            <person name="Pitluck S."/>
            <person name="Chain P."/>
            <person name="Malfatti S."/>
            <person name="Shin M."/>
            <person name="Vergez L."/>
            <person name="Schmutz J."/>
            <person name="Larimer F."/>
            <person name="Land M."/>
            <person name="Hauser L."/>
            <person name="Kyrpides N."/>
            <person name="Mikhailova N."/>
            <person name="Stolz J.F."/>
            <person name="Dawson A."/>
            <person name="Fisher E."/>
            <person name="Crable B."/>
            <person name="Perera E."/>
            <person name="Lisak J."/>
            <person name="Ranganathan M."/>
            <person name="Basu P."/>
            <person name="Richardson P."/>
        </authorList>
    </citation>
    <scope>NUCLEOTIDE SEQUENCE [LARGE SCALE GENOMIC DNA]</scope>
    <source>
        <strain evidence="3">OhILAs</strain>
    </source>
</reference>
<feature type="transmembrane region" description="Helical" evidence="1">
    <location>
        <begin position="22"/>
        <end position="41"/>
    </location>
</feature>
<dbReference type="HOGENOM" id="CLU_159834_0_0_9"/>
<keyword evidence="3" id="KW-1185">Reference proteome</keyword>
<dbReference type="PANTHER" id="PTHR37309:SF1">
    <property type="entry name" value="SLR0284 PROTEIN"/>
    <property type="match status" value="1"/>
</dbReference>
<dbReference type="InterPro" id="IPR007165">
    <property type="entry name" value="Phage_holin_4_2"/>
</dbReference>
<evidence type="ECO:0000313" key="2">
    <source>
        <dbReference type="EMBL" id="ABW18093.1"/>
    </source>
</evidence>
<proteinExistence type="predicted"/>
<protein>
    <submittedName>
        <fullName evidence="2">Membrane protein</fullName>
    </submittedName>
</protein>
<evidence type="ECO:0000256" key="1">
    <source>
        <dbReference type="SAM" id="Phobius"/>
    </source>
</evidence>
<dbReference type="AlphaFoldDB" id="A8MLH9"/>
<dbReference type="STRING" id="350688.Clos_0531"/>
<dbReference type="RefSeq" id="WP_012158407.1">
    <property type="nucleotide sequence ID" value="NC_009922.1"/>
</dbReference>
<organism evidence="2 3">
    <name type="scientific">Alkaliphilus oremlandii (strain OhILAs)</name>
    <name type="common">Clostridium oremlandii (strain OhILAs)</name>
    <dbReference type="NCBI Taxonomy" id="350688"/>
    <lineage>
        <taxon>Bacteria</taxon>
        <taxon>Bacillati</taxon>
        <taxon>Bacillota</taxon>
        <taxon>Clostridia</taxon>
        <taxon>Peptostreptococcales</taxon>
        <taxon>Natronincolaceae</taxon>
        <taxon>Alkaliphilus</taxon>
    </lineage>
</organism>
<feature type="transmembrane region" description="Helical" evidence="1">
    <location>
        <begin position="77"/>
        <end position="96"/>
    </location>
</feature>